<dbReference type="InterPro" id="IPR036390">
    <property type="entry name" value="WH_DNA-bd_sf"/>
</dbReference>
<dbReference type="PANTHER" id="PTHR43252:SF4">
    <property type="entry name" value="TRANSCRIPTIONAL REGULATORY PROTEIN"/>
    <property type="match status" value="1"/>
</dbReference>
<sequence length="190" mass="21194">MALRHAVLAALADRRLSAYELARRFDVTVAHFWHATAQQLSVELARMEAACLVVGHEVVRDRRPTKRVFTIASAGADELAAFIERPTRPTAIKDDLTVAVHAAEFGSSAAVLRDLAERREQAEVKLADFHGMAREMLAGRTEEEYLETAERIGPYLALRRGIAFEEQTAAWCESTAHALSRRLDRARRGT</sequence>
<reference evidence="3" key="1">
    <citation type="submission" date="2016-06" db="EMBL/GenBank/DDBJ databases">
        <title>Complete genome sequence of Actinoalloteichus fjordicus DSM 46855 (=ADI127-17), type strain of the new species Actinoalloteichus fjordicus.</title>
        <authorList>
            <person name="Ruckert C."/>
            <person name="Nouioui I."/>
            <person name="Willmese J."/>
            <person name="van Wezel G."/>
            <person name="Klenk H.-P."/>
            <person name="Kalinowski J."/>
            <person name="Zotchev S.B."/>
        </authorList>
    </citation>
    <scope>NUCLEOTIDE SEQUENCE [LARGE SCALE GENOMIC DNA]</scope>
    <source>
        <strain evidence="3">ADI127-7</strain>
    </source>
</reference>
<dbReference type="EMBL" id="CP016076">
    <property type="protein sequence ID" value="APU14547.1"/>
    <property type="molecule type" value="Genomic_DNA"/>
</dbReference>
<evidence type="ECO:0000259" key="1">
    <source>
        <dbReference type="Pfam" id="PF10400"/>
    </source>
</evidence>
<dbReference type="Gene3D" id="6.10.140.190">
    <property type="match status" value="1"/>
</dbReference>
<dbReference type="KEGG" id="acad:UA74_12435"/>
<dbReference type="Pfam" id="PF10400">
    <property type="entry name" value="Vir_act_alpha_C"/>
    <property type="match status" value="1"/>
</dbReference>
<dbReference type="Gene3D" id="1.10.10.10">
    <property type="entry name" value="Winged helix-like DNA-binding domain superfamily/Winged helix DNA-binding domain"/>
    <property type="match status" value="1"/>
</dbReference>
<organism evidence="2 3">
    <name type="scientific">Actinoalloteichus fjordicus</name>
    <dbReference type="NCBI Taxonomy" id="1612552"/>
    <lineage>
        <taxon>Bacteria</taxon>
        <taxon>Bacillati</taxon>
        <taxon>Actinomycetota</taxon>
        <taxon>Actinomycetes</taxon>
        <taxon>Pseudonocardiales</taxon>
        <taxon>Pseudonocardiaceae</taxon>
        <taxon>Actinoalloteichus</taxon>
    </lineage>
</organism>
<gene>
    <name evidence="2" type="ORF">UA74_12435</name>
</gene>
<dbReference type="RefSeq" id="WP_075740404.1">
    <property type="nucleotide sequence ID" value="NZ_CP016076.1"/>
</dbReference>
<dbReference type="PANTHER" id="PTHR43252">
    <property type="entry name" value="TRANSCRIPTIONAL REGULATOR YQJI"/>
    <property type="match status" value="1"/>
</dbReference>
<proteinExistence type="predicted"/>
<evidence type="ECO:0000313" key="3">
    <source>
        <dbReference type="Proteomes" id="UP000185511"/>
    </source>
</evidence>
<evidence type="ECO:0000313" key="2">
    <source>
        <dbReference type="EMBL" id="APU14547.1"/>
    </source>
</evidence>
<feature type="domain" description="Transcription regulator PadR C-terminal" evidence="1">
    <location>
        <begin position="92"/>
        <end position="179"/>
    </location>
</feature>
<protein>
    <submittedName>
        <fullName evidence="2">Transcriptional regulator</fullName>
    </submittedName>
</protein>
<name>A0AAC9LBJ7_9PSEU</name>
<dbReference type="SUPFAM" id="SSF46785">
    <property type="entry name" value="Winged helix' DNA-binding domain"/>
    <property type="match status" value="1"/>
</dbReference>
<dbReference type="InterPro" id="IPR036388">
    <property type="entry name" value="WH-like_DNA-bd_sf"/>
</dbReference>
<dbReference type="InterPro" id="IPR018309">
    <property type="entry name" value="Tscrpt_reg_PadR_C"/>
</dbReference>
<keyword evidence="3" id="KW-1185">Reference proteome</keyword>
<dbReference type="Proteomes" id="UP000185511">
    <property type="component" value="Chromosome"/>
</dbReference>
<dbReference type="AlphaFoldDB" id="A0AAC9LBJ7"/>
<accession>A0AAC9LBJ7</accession>